<dbReference type="EMBL" id="JGYK01000004">
    <property type="protein sequence ID" value="KFI38381.1"/>
    <property type="molecule type" value="Genomic_DNA"/>
</dbReference>
<feature type="compositionally biased region" description="Basic and acidic residues" evidence="1">
    <location>
        <begin position="442"/>
        <end position="451"/>
    </location>
</feature>
<dbReference type="eggNOG" id="ENOG5032SYI">
    <property type="taxonomic scope" value="Bacteria"/>
</dbReference>
<reference evidence="3 4" key="1">
    <citation type="submission" date="2014-03" db="EMBL/GenBank/DDBJ databases">
        <title>Genomics of Bifidobacteria.</title>
        <authorList>
            <person name="Ventura M."/>
            <person name="Milani C."/>
            <person name="Lugli G.A."/>
        </authorList>
    </citation>
    <scope>NUCLEOTIDE SEQUENCE [LARGE SCALE GENOMIC DNA]</scope>
    <source>
        <strain evidence="3 4">DSM 22766</strain>
    </source>
</reference>
<protein>
    <recommendedName>
        <fullName evidence="5">GTPase regulator-like protein</fullName>
    </recommendedName>
</protein>
<evidence type="ECO:0000256" key="1">
    <source>
        <dbReference type="SAM" id="MobiDB-lite"/>
    </source>
</evidence>
<feature type="compositionally biased region" description="Low complexity" evidence="1">
    <location>
        <begin position="384"/>
        <end position="398"/>
    </location>
</feature>
<feature type="transmembrane region" description="Helical" evidence="2">
    <location>
        <begin position="217"/>
        <end position="237"/>
    </location>
</feature>
<proteinExistence type="predicted"/>
<dbReference type="AlphaFoldDB" id="A0A086YVT1"/>
<evidence type="ECO:0000313" key="4">
    <source>
        <dbReference type="Proteomes" id="UP000029015"/>
    </source>
</evidence>
<sequence length="499" mass="51692">MSISTSEEPGEAVKRATTKRAKIMRGVVTPIFGLLAVACFVFGALNATIWKPNQQVDASTEVDSAYVVTDPGVLQLVDDQVSVTASLGDGRKPGIQVCMAIGSVQDATGWMAGQSYTRVKGLDSWTKLETDGARAPGKQAKDDGQVDFQHSDMWQQVKCGGAAVTMTADAQPGQVAIISVEADRGSKQAQEKADQSVRPRVDVKMHWGRNKLPNFSLPFYIAGGLLTLLAVLSASVLAMDPAKLRKGKGGKEEPEVTVAQAFGGVLAPLASVFKRRKPGSKRHSRPEGGQEDRTGQQPKIVDVASKNMVADHQANPDGGESGAEADEAPAGGSDQAQGQSAPTGGAGGEDSLQAYLSRLADEVSSDGSTDAGDAQDTAAKADPGDGAQAEGAADAQPEVSEGEDGAEVSDETRQAGPSRASAEIDDTTVGASPSSGPAKIAGKGEDIDDRTNPGQESGISDETTEVDQGDIRSRTRAQRLKARGAKSSPGPQERKGGSQ</sequence>
<feature type="region of interest" description="Disordered" evidence="1">
    <location>
        <begin position="273"/>
        <end position="299"/>
    </location>
</feature>
<keyword evidence="4" id="KW-1185">Reference proteome</keyword>
<evidence type="ECO:0000256" key="2">
    <source>
        <dbReference type="SAM" id="Phobius"/>
    </source>
</evidence>
<feature type="compositionally biased region" description="Basic residues" evidence="1">
    <location>
        <begin position="474"/>
        <end position="484"/>
    </location>
</feature>
<keyword evidence="2" id="KW-1133">Transmembrane helix</keyword>
<feature type="transmembrane region" description="Helical" evidence="2">
    <location>
        <begin position="23"/>
        <end position="45"/>
    </location>
</feature>
<feature type="compositionally biased region" description="Polar residues" evidence="1">
    <location>
        <begin position="452"/>
        <end position="461"/>
    </location>
</feature>
<name>A0A086YVT1_9BIFI</name>
<keyword evidence="2" id="KW-0472">Membrane</keyword>
<feature type="compositionally biased region" description="Basic and acidic residues" evidence="1">
    <location>
        <begin position="285"/>
        <end position="294"/>
    </location>
</feature>
<feature type="compositionally biased region" description="Acidic residues" evidence="1">
    <location>
        <begin position="400"/>
        <end position="409"/>
    </location>
</feature>
<comment type="caution">
    <text evidence="3">The sequence shown here is derived from an EMBL/GenBank/DDBJ whole genome shotgun (WGS) entry which is preliminary data.</text>
</comment>
<dbReference type="OrthoDB" id="3249401at2"/>
<dbReference type="RefSeq" id="WP_051905520.1">
    <property type="nucleotide sequence ID" value="NZ_CP011786.1"/>
</dbReference>
<organism evidence="3 4">
    <name type="scientific">Bifidobacterium actinocoloniiforme DSM 22766</name>
    <dbReference type="NCBI Taxonomy" id="1437605"/>
    <lineage>
        <taxon>Bacteria</taxon>
        <taxon>Bacillati</taxon>
        <taxon>Actinomycetota</taxon>
        <taxon>Actinomycetes</taxon>
        <taxon>Bifidobacteriales</taxon>
        <taxon>Bifidobacteriaceae</taxon>
        <taxon>Bifidobacterium</taxon>
    </lineage>
</organism>
<feature type="region of interest" description="Disordered" evidence="1">
    <location>
        <begin position="311"/>
        <end position="499"/>
    </location>
</feature>
<feature type="transmembrane region" description="Helical" evidence="2">
    <location>
        <begin position="257"/>
        <end position="273"/>
    </location>
</feature>
<evidence type="ECO:0000313" key="3">
    <source>
        <dbReference type="EMBL" id="KFI38381.1"/>
    </source>
</evidence>
<gene>
    <name evidence="3" type="ORF">BACT_0287</name>
</gene>
<keyword evidence="2" id="KW-0812">Transmembrane</keyword>
<dbReference type="Proteomes" id="UP000029015">
    <property type="component" value="Unassembled WGS sequence"/>
</dbReference>
<feature type="compositionally biased region" description="Basic residues" evidence="1">
    <location>
        <begin position="273"/>
        <end position="284"/>
    </location>
</feature>
<evidence type="ECO:0008006" key="5">
    <source>
        <dbReference type="Google" id="ProtNLM"/>
    </source>
</evidence>
<accession>A0A086YVT1</accession>